<dbReference type="AlphaFoldDB" id="A0A251XP09"/>
<name>A0A251XP09_CLAMM</name>
<reference evidence="2 3" key="1">
    <citation type="submission" date="2016-08" db="EMBL/GenBank/DDBJ databases">
        <title>Genome sequence of Clavibacter michiganensis subsp. michiganensis strain CASJ007.</title>
        <authorList>
            <person name="Thapa S.P."/>
            <person name="Coaker G."/>
        </authorList>
    </citation>
    <scope>NUCLEOTIDE SEQUENCE [LARGE SCALE GENOMIC DNA]</scope>
    <source>
        <strain evidence="2">CASJ007</strain>
    </source>
</reference>
<keyword evidence="3" id="KW-1185">Reference proteome</keyword>
<comment type="caution">
    <text evidence="2">The sequence shown here is derived from an EMBL/GenBank/DDBJ whole genome shotgun (WGS) entry which is preliminary data.</text>
</comment>
<evidence type="ECO:0000313" key="3">
    <source>
        <dbReference type="Proteomes" id="UP000195062"/>
    </source>
</evidence>
<evidence type="ECO:0000256" key="1">
    <source>
        <dbReference type="SAM" id="MobiDB-lite"/>
    </source>
</evidence>
<protein>
    <submittedName>
        <fullName evidence="2">Uncharacterized protein</fullName>
    </submittedName>
</protein>
<sequence>MSAAELDELVGPAPDGTRMPDWVAGWTSSTRTI</sequence>
<gene>
    <name evidence="2" type="ORF">CMMCAS07_08285</name>
</gene>
<feature type="region of interest" description="Disordered" evidence="1">
    <location>
        <begin position="1"/>
        <end position="33"/>
    </location>
</feature>
<dbReference type="Proteomes" id="UP000195062">
    <property type="component" value="Unassembled WGS sequence"/>
</dbReference>
<accession>A0A251XP09</accession>
<evidence type="ECO:0000313" key="2">
    <source>
        <dbReference type="EMBL" id="OUE04933.1"/>
    </source>
</evidence>
<proteinExistence type="predicted"/>
<organism evidence="2 3">
    <name type="scientific">Clavibacter michiganensis subsp. michiganensis</name>
    <dbReference type="NCBI Taxonomy" id="33013"/>
    <lineage>
        <taxon>Bacteria</taxon>
        <taxon>Bacillati</taxon>
        <taxon>Actinomycetota</taxon>
        <taxon>Actinomycetes</taxon>
        <taxon>Micrococcales</taxon>
        <taxon>Microbacteriaceae</taxon>
        <taxon>Clavibacter</taxon>
    </lineage>
</organism>
<dbReference type="EMBL" id="MDHH01000001">
    <property type="protein sequence ID" value="OUE04933.1"/>
    <property type="molecule type" value="Genomic_DNA"/>
</dbReference>